<dbReference type="EMBL" id="SGUG01000006">
    <property type="protein sequence ID" value="MDG0861830.1"/>
    <property type="molecule type" value="Genomic_DNA"/>
</dbReference>
<organism evidence="2 3">
    <name type="scientific">Pelomonas aquatica</name>
    <dbReference type="NCBI Taxonomy" id="431058"/>
    <lineage>
        <taxon>Bacteria</taxon>
        <taxon>Pseudomonadati</taxon>
        <taxon>Pseudomonadota</taxon>
        <taxon>Betaproteobacteria</taxon>
        <taxon>Burkholderiales</taxon>
        <taxon>Sphaerotilaceae</taxon>
        <taxon>Roseateles</taxon>
    </lineage>
</organism>
<keyword evidence="3" id="KW-1185">Reference proteome</keyword>
<dbReference type="AlphaFoldDB" id="A0A9X4LE46"/>
<sequence length="110" mass="12078">MPLFLLRHAGCGLQQTKKYRQGGGAWDRAWDPCADCGDVNALLDQHIDHVSRRVKELRALEKQLKELCHRCCEAPSASECGILQGLSVASQESQATSDSAASHLRSVHSH</sequence>
<name>A0A9X4LE46_9BURK</name>
<accession>A0A9X4LE46</accession>
<evidence type="ECO:0000259" key="1">
    <source>
        <dbReference type="Pfam" id="PF09278"/>
    </source>
</evidence>
<evidence type="ECO:0000313" key="3">
    <source>
        <dbReference type="Proteomes" id="UP001152766"/>
    </source>
</evidence>
<protein>
    <recommendedName>
        <fullName evidence="1">Transcription regulator MerR DNA binding domain-containing protein</fullName>
    </recommendedName>
</protein>
<dbReference type="Proteomes" id="UP001152766">
    <property type="component" value="Unassembled WGS sequence"/>
</dbReference>
<dbReference type="InterPro" id="IPR009061">
    <property type="entry name" value="DNA-bd_dom_put_sf"/>
</dbReference>
<dbReference type="InterPro" id="IPR015358">
    <property type="entry name" value="Tscrpt_reg_MerR_DNA-bd"/>
</dbReference>
<dbReference type="Pfam" id="PF09278">
    <property type="entry name" value="MerR-DNA-bind"/>
    <property type="match status" value="1"/>
</dbReference>
<evidence type="ECO:0000313" key="2">
    <source>
        <dbReference type="EMBL" id="MDG0861830.1"/>
    </source>
</evidence>
<dbReference type="Gene3D" id="1.10.1660.10">
    <property type="match status" value="1"/>
</dbReference>
<comment type="caution">
    <text evidence="2">The sequence shown here is derived from an EMBL/GenBank/DDBJ whole genome shotgun (WGS) entry which is preliminary data.</text>
</comment>
<reference evidence="2" key="1">
    <citation type="submission" date="2019-02" db="EMBL/GenBank/DDBJ databases">
        <title>Draft genome of the type strain Pelomonas aquatica CCUG 52575T.</title>
        <authorList>
            <person name="Gomila M."/>
            <person name="Lalucat J."/>
        </authorList>
    </citation>
    <scope>NUCLEOTIDE SEQUENCE</scope>
    <source>
        <strain evidence="2">CCUG 52575</strain>
    </source>
</reference>
<feature type="domain" description="Transcription regulator MerR DNA binding" evidence="1">
    <location>
        <begin position="34"/>
        <end position="67"/>
    </location>
</feature>
<dbReference type="SUPFAM" id="SSF46955">
    <property type="entry name" value="Putative DNA-binding domain"/>
    <property type="match status" value="1"/>
</dbReference>
<gene>
    <name evidence="2" type="ORF">EXJ73_05000</name>
</gene>
<proteinExistence type="predicted"/>